<protein>
    <recommendedName>
        <fullName evidence="4">Major facilitator superfamily (MFS) profile domain-containing protein</fullName>
    </recommendedName>
</protein>
<organism evidence="2 3">
    <name type="scientific">Gossypium tomentosum</name>
    <name type="common">Hawaiian cotton</name>
    <name type="synonym">Gossypium sandvicense</name>
    <dbReference type="NCBI Taxonomy" id="34277"/>
    <lineage>
        <taxon>Eukaryota</taxon>
        <taxon>Viridiplantae</taxon>
        <taxon>Streptophyta</taxon>
        <taxon>Embryophyta</taxon>
        <taxon>Tracheophyta</taxon>
        <taxon>Spermatophyta</taxon>
        <taxon>Magnoliopsida</taxon>
        <taxon>eudicotyledons</taxon>
        <taxon>Gunneridae</taxon>
        <taxon>Pentapetalae</taxon>
        <taxon>rosids</taxon>
        <taxon>malvids</taxon>
        <taxon>Malvales</taxon>
        <taxon>Malvaceae</taxon>
        <taxon>Malvoideae</taxon>
        <taxon>Gossypium</taxon>
    </lineage>
</organism>
<sequence length="141" mass="15812">MSHDLLLDPKALSPPLAFTMTKVEEEKGAADGRDEYTEDGSVDLKGRPVLRSNTGRWKACSFIVGYEVFERMAYYGIASNLVLYLSRKLHEGTVKASNNVNIWVGTVWMTPIVGAYIADAFLGRYWTFVIASAIYLTVIYF</sequence>
<proteinExistence type="predicted"/>
<dbReference type="Gene3D" id="1.20.1250.20">
    <property type="entry name" value="MFS general substrate transporter like domains"/>
    <property type="match status" value="1"/>
</dbReference>
<keyword evidence="1" id="KW-1133">Transmembrane helix</keyword>
<feature type="transmembrane region" description="Helical" evidence="1">
    <location>
        <begin position="100"/>
        <end position="118"/>
    </location>
</feature>
<gene>
    <name evidence="2" type="ORF">ES332_D07G179200v1</name>
</gene>
<name>A0A5D2KB52_GOSTO</name>
<evidence type="ECO:0000313" key="3">
    <source>
        <dbReference type="Proteomes" id="UP000322667"/>
    </source>
</evidence>
<accession>A0A5D2KB52</accession>
<keyword evidence="3" id="KW-1185">Reference proteome</keyword>
<dbReference type="InterPro" id="IPR036259">
    <property type="entry name" value="MFS_trans_sf"/>
</dbReference>
<evidence type="ECO:0008006" key="4">
    <source>
        <dbReference type="Google" id="ProtNLM"/>
    </source>
</evidence>
<keyword evidence="1" id="KW-0472">Membrane</keyword>
<dbReference type="EMBL" id="CM017629">
    <property type="protein sequence ID" value="TYH63263.1"/>
    <property type="molecule type" value="Genomic_DNA"/>
</dbReference>
<keyword evidence="1" id="KW-0812">Transmembrane</keyword>
<dbReference type="AlphaFoldDB" id="A0A5D2KB52"/>
<reference evidence="2 3" key="1">
    <citation type="submission" date="2019-07" db="EMBL/GenBank/DDBJ databases">
        <title>WGS assembly of Gossypium tomentosum.</title>
        <authorList>
            <person name="Chen Z.J."/>
            <person name="Sreedasyam A."/>
            <person name="Ando A."/>
            <person name="Song Q."/>
            <person name="De L."/>
            <person name="Hulse-Kemp A."/>
            <person name="Ding M."/>
            <person name="Ye W."/>
            <person name="Kirkbride R."/>
            <person name="Jenkins J."/>
            <person name="Plott C."/>
            <person name="Lovell J."/>
            <person name="Lin Y.-M."/>
            <person name="Vaughn R."/>
            <person name="Liu B."/>
            <person name="Li W."/>
            <person name="Simpson S."/>
            <person name="Scheffler B."/>
            <person name="Saski C."/>
            <person name="Grover C."/>
            <person name="Hu G."/>
            <person name="Conover J."/>
            <person name="Carlson J."/>
            <person name="Shu S."/>
            <person name="Boston L."/>
            <person name="Williams M."/>
            <person name="Peterson D."/>
            <person name="Mcgee K."/>
            <person name="Jones D."/>
            <person name="Wendel J."/>
            <person name="Stelly D."/>
            <person name="Grimwood J."/>
            <person name="Schmutz J."/>
        </authorList>
    </citation>
    <scope>NUCLEOTIDE SEQUENCE [LARGE SCALE GENOMIC DNA]</scope>
    <source>
        <strain evidence="2">7179.01</strain>
    </source>
</reference>
<dbReference type="PANTHER" id="PTHR11654">
    <property type="entry name" value="OLIGOPEPTIDE TRANSPORTER-RELATED"/>
    <property type="match status" value="1"/>
</dbReference>
<dbReference type="Proteomes" id="UP000322667">
    <property type="component" value="Chromosome D07"/>
</dbReference>
<evidence type="ECO:0000256" key="1">
    <source>
        <dbReference type="SAM" id="Phobius"/>
    </source>
</evidence>
<evidence type="ECO:0000313" key="2">
    <source>
        <dbReference type="EMBL" id="TYH63263.1"/>
    </source>
</evidence>
<feature type="transmembrane region" description="Helical" evidence="1">
    <location>
        <begin position="124"/>
        <end position="140"/>
    </location>
</feature>